<keyword evidence="4" id="KW-1185">Reference proteome</keyword>
<feature type="region of interest" description="Disordered" evidence="1">
    <location>
        <begin position="19"/>
        <end position="62"/>
    </location>
</feature>
<evidence type="ECO:0000313" key="4">
    <source>
        <dbReference type="Proteomes" id="UP000541444"/>
    </source>
</evidence>
<proteinExistence type="predicted"/>
<dbReference type="PANTHER" id="PTHR11538">
    <property type="entry name" value="PHENYLALANYL-TRNA SYNTHETASE"/>
    <property type="match status" value="1"/>
</dbReference>
<name>A0A7J7MWL0_9MAGN</name>
<organism evidence="3 4">
    <name type="scientific">Kingdonia uniflora</name>
    <dbReference type="NCBI Taxonomy" id="39325"/>
    <lineage>
        <taxon>Eukaryota</taxon>
        <taxon>Viridiplantae</taxon>
        <taxon>Streptophyta</taxon>
        <taxon>Embryophyta</taxon>
        <taxon>Tracheophyta</taxon>
        <taxon>Spermatophyta</taxon>
        <taxon>Magnoliopsida</taxon>
        <taxon>Ranunculales</taxon>
        <taxon>Circaeasteraceae</taxon>
        <taxon>Kingdonia</taxon>
    </lineage>
</organism>
<reference evidence="3 4" key="1">
    <citation type="journal article" date="2020" name="IScience">
        <title>Genome Sequencing of the Endangered Kingdonia uniflora (Circaeasteraceae, Ranunculales) Reveals Potential Mechanisms of Evolutionary Specialization.</title>
        <authorList>
            <person name="Sun Y."/>
            <person name="Deng T."/>
            <person name="Zhang A."/>
            <person name="Moore M.J."/>
            <person name="Landis J.B."/>
            <person name="Lin N."/>
            <person name="Zhang H."/>
            <person name="Zhang X."/>
            <person name="Huang J."/>
            <person name="Zhang X."/>
            <person name="Sun H."/>
            <person name="Wang H."/>
        </authorList>
    </citation>
    <scope>NUCLEOTIDE SEQUENCE [LARGE SCALE GENOMIC DNA]</scope>
    <source>
        <strain evidence="3">TB1705</strain>
        <tissue evidence="3">Leaf</tissue>
    </source>
</reference>
<comment type="caution">
    <text evidence="3">The sequence shown here is derived from an EMBL/GenBank/DDBJ whole genome shotgun (WGS) entry which is preliminary data.</text>
</comment>
<feature type="compositionally biased region" description="Basic residues" evidence="1">
    <location>
        <begin position="19"/>
        <end position="29"/>
    </location>
</feature>
<protein>
    <recommendedName>
        <fullName evidence="2">25S rRNA (uridine-N(3))-methyltransferase BMT5-like domain-containing protein</fullName>
    </recommendedName>
</protein>
<dbReference type="PANTHER" id="PTHR11538:SF64">
    <property type="entry name" value="25S RRNA (URIDINE-N(3))-METHYLTRANSFERASE BMT5-LIKE DOMAIN-CONTAINING PROTEIN"/>
    <property type="match status" value="1"/>
</dbReference>
<dbReference type="InterPro" id="IPR019446">
    <property type="entry name" value="BMT5-like"/>
</dbReference>
<dbReference type="Proteomes" id="UP000541444">
    <property type="component" value="Unassembled WGS sequence"/>
</dbReference>
<dbReference type="GO" id="GO:0070475">
    <property type="term" value="P:rRNA base methylation"/>
    <property type="evidence" value="ECO:0007669"/>
    <property type="project" value="InterPro"/>
</dbReference>
<dbReference type="GO" id="GO:0070042">
    <property type="term" value="F:rRNA (uridine-N3-)-methyltransferase activity"/>
    <property type="evidence" value="ECO:0007669"/>
    <property type="project" value="InterPro"/>
</dbReference>
<feature type="compositionally biased region" description="Basic and acidic residues" evidence="1">
    <location>
        <begin position="36"/>
        <end position="62"/>
    </location>
</feature>
<sequence>MRVKQIRMELKKKLFGRYRRSSRVSRSRSRSVSPQRKRERDERHRGDYQDHKDRGDCHGSGHINTDRSTDRCSFSFSGILMLSKCKIIQFIFGFNNIAALLRLYPCNDYKEPACKVASQVSHEEETPPCAEGSKKIRMHKELLSYFFKNAKGLLDKDGEVHITQRENYPYDHWKVTKLAKKEGFHLFEKVEFQKSNYPGYHNKRVGDIMSNQTFPLGNSFTLEFTLHVGDDEPCQSSSDEDDLCKILSVLFFNY</sequence>
<dbReference type="OrthoDB" id="273345at2759"/>
<evidence type="ECO:0000259" key="2">
    <source>
        <dbReference type="Pfam" id="PF10354"/>
    </source>
</evidence>
<accession>A0A7J7MWL0</accession>
<gene>
    <name evidence="3" type="ORF">GIB67_031995</name>
</gene>
<feature type="domain" description="25S rRNA (uridine-N(3))-methyltransferase BMT5-like" evidence="2">
    <location>
        <begin position="132"/>
        <end position="204"/>
    </location>
</feature>
<evidence type="ECO:0000256" key="1">
    <source>
        <dbReference type="SAM" id="MobiDB-lite"/>
    </source>
</evidence>
<dbReference type="Pfam" id="PF10354">
    <property type="entry name" value="BMT5-like"/>
    <property type="match status" value="1"/>
</dbReference>
<dbReference type="GO" id="GO:0005737">
    <property type="term" value="C:cytoplasm"/>
    <property type="evidence" value="ECO:0007669"/>
    <property type="project" value="TreeGrafter"/>
</dbReference>
<dbReference type="EMBL" id="JACGCM010001193">
    <property type="protein sequence ID" value="KAF6159224.1"/>
    <property type="molecule type" value="Genomic_DNA"/>
</dbReference>
<dbReference type="AlphaFoldDB" id="A0A7J7MWL0"/>
<evidence type="ECO:0000313" key="3">
    <source>
        <dbReference type="EMBL" id="KAF6159224.1"/>
    </source>
</evidence>